<dbReference type="eggNOG" id="COG0612">
    <property type="taxonomic scope" value="Bacteria"/>
</dbReference>
<dbReference type="EC" id="3.4.24.-" evidence="6"/>
<evidence type="ECO:0000256" key="2">
    <source>
        <dbReference type="ARBA" id="ARBA00007261"/>
    </source>
</evidence>
<dbReference type="GO" id="GO:0004222">
    <property type="term" value="F:metalloendopeptidase activity"/>
    <property type="evidence" value="ECO:0007669"/>
    <property type="project" value="InterPro"/>
</dbReference>
<dbReference type="InterPro" id="IPR001431">
    <property type="entry name" value="Pept_M16_Zn_BS"/>
</dbReference>
<comment type="cofactor">
    <cofactor evidence="1">
        <name>Zn(2+)</name>
        <dbReference type="ChEBI" id="CHEBI:29105"/>
    </cofactor>
</comment>
<evidence type="ECO:0000259" key="4">
    <source>
        <dbReference type="Pfam" id="PF00675"/>
    </source>
</evidence>
<dbReference type="InterPro" id="IPR050361">
    <property type="entry name" value="MPP/UQCRC_Complex"/>
</dbReference>
<dbReference type="PANTHER" id="PTHR11851:SF49">
    <property type="entry name" value="MITOCHONDRIAL-PROCESSING PEPTIDASE SUBUNIT ALPHA"/>
    <property type="match status" value="1"/>
</dbReference>
<name>G8UNN0_TANFA</name>
<evidence type="ECO:0000313" key="7">
    <source>
        <dbReference type="Proteomes" id="UP000005436"/>
    </source>
</evidence>
<keyword evidence="7" id="KW-1185">Reference proteome</keyword>
<dbReference type="InterPro" id="IPR011765">
    <property type="entry name" value="Pept_M16_N"/>
</dbReference>
<protein>
    <submittedName>
        <fullName evidence="6">Peptidase M16 inactive domain protein</fullName>
        <ecNumber evidence="6">3.4.24.-</ecNumber>
    </submittedName>
</protein>
<dbReference type="GO" id="GO:0046872">
    <property type="term" value="F:metal ion binding"/>
    <property type="evidence" value="ECO:0007669"/>
    <property type="project" value="InterPro"/>
</dbReference>
<feature type="domain" description="Peptidase M16 N-terminal" evidence="4">
    <location>
        <begin position="59"/>
        <end position="197"/>
    </location>
</feature>
<dbReference type="GO" id="GO:0006508">
    <property type="term" value="P:proteolysis"/>
    <property type="evidence" value="ECO:0007669"/>
    <property type="project" value="InterPro"/>
</dbReference>
<evidence type="ECO:0000259" key="5">
    <source>
        <dbReference type="Pfam" id="PF05193"/>
    </source>
</evidence>
<sequence length="445" mass="51164">MMRITASMLHCFLLNNIKNKKSAIFAALYNTMRMNPTDRSHYLLHTLPNGLRVVHFPTDAAISYCGVAVHAGTRDEASNESGLAHFVEHMLFKGTVRRKAWHILNRMEAVGGELNAYTTKEETFIYSVFMEEHYRRAIELLADIVIRSQFPAHEIEKEREVILDEISSYEDMPSELIFDEYENLLFDGHPLGRHILGNKRSIRTFDTKAGRSFLERFYTAENMIFFSMGRTDFRRIVRMAEVYWSDLPVHPAVHRRERPRPTVPRELRKKKKTHQSHAIIGGRAYDMYDKRRTSLFLLNNILGGSGMNSRLNVALREKRGLVYEVESNLTGYTDTGVCAIYFGADPKNREKVLELIRRELNVLCRTQLTTTQLAAARKQAIGQLAVAGDNRESLFLGFGKSFLHSGRYDSLREVICRIEAVTASQILEAANEIFAPERLYSLIYE</sequence>
<dbReference type="PANTHER" id="PTHR11851">
    <property type="entry name" value="METALLOPROTEASE"/>
    <property type="match status" value="1"/>
</dbReference>
<evidence type="ECO:0000256" key="1">
    <source>
        <dbReference type="ARBA" id="ARBA00001947"/>
    </source>
</evidence>
<dbReference type="AlphaFoldDB" id="G8UNN0"/>
<dbReference type="EMBL" id="CP003191">
    <property type="protein sequence ID" value="AEW20242.1"/>
    <property type="molecule type" value="Genomic_DNA"/>
</dbReference>
<keyword evidence="6" id="KW-0378">Hydrolase</keyword>
<dbReference type="Gene3D" id="3.30.830.10">
    <property type="entry name" value="Metalloenzyme, LuxS/M16 peptidase-like"/>
    <property type="match status" value="2"/>
</dbReference>
<dbReference type="HOGENOM" id="CLU_009902_3_2_10"/>
<dbReference type="Pfam" id="PF05193">
    <property type="entry name" value="Peptidase_M16_C"/>
    <property type="match status" value="1"/>
</dbReference>
<organism evidence="6 7">
    <name type="scientific">Tannerella forsythia (strain ATCC 43037 / JCM 10827 / CCUG 21028 A / KCTC 5666 / FDC 338)</name>
    <name type="common">Bacteroides forsythus</name>
    <dbReference type="NCBI Taxonomy" id="203275"/>
    <lineage>
        <taxon>Bacteria</taxon>
        <taxon>Pseudomonadati</taxon>
        <taxon>Bacteroidota</taxon>
        <taxon>Bacteroidia</taxon>
        <taxon>Bacteroidales</taxon>
        <taxon>Tannerellaceae</taxon>
        <taxon>Tannerella</taxon>
    </lineage>
</organism>
<dbReference type="InterPro" id="IPR011249">
    <property type="entry name" value="Metalloenz_LuxS/M16"/>
</dbReference>
<dbReference type="Pfam" id="PF00675">
    <property type="entry name" value="Peptidase_M16"/>
    <property type="match status" value="1"/>
</dbReference>
<feature type="domain" description="Peptidase M16 C-terminal" evidence="5">
    <location>
        <begin position="211"/>
        <end position="379"/>
    </location>
</feature>
<dbReference type="KEGG" id="tfo:BFO_1801"/>
<comment type="similarity">
    <text evidence="2 3">Belongs to the peptidase M16 family.</text>
</comment>
<dbReference type="PROSITE" id="PS00143">
    <property type="entry name" value="INSULINASE"/>
    <property type="match status" value="1"/>
</dbReference>
<dbReference type="InterPro" id="IPR007863">
    <property type="entry name" value="Peptidase_M16_C"/>
</dbReference>
<reference evidence="7" key="1">
    <citation type="submission" date="2011-12" db="EMBL/GenBank/DDBJ databases">
        <title>Complete sequence of Tannerella forsythia ATCC 43037.</title>
        <authorList>
            <person name="Dewhirst F."/>
            <person name="Tanner A."/>
            <person name="Izard J."/>
            <person name="Brinkac L."/>
            <person name="Durkin A.S."/>
            <person name="Hostetler J."/>
            <person name="Shetty J."/>
            <person name="Torralba M."/>
            <person name="Gill S."/>
            <person name="Nelson K."/>
        </authorList>
    </citation>
    <scope>NUCLEOTIDE SEQUENCE [LARGE SCALE GENOMIC DNA]</scope>
    <source>
        <strain evidence="7">ATCC 43037 / JCM 10827 / CCUG 33226 / KCTC 5666 / FDC 338</strain>
    </source>
</reference>
<evidence type="ECO:0000256" key="3">
    <source>
        <dbReference type="RuleBase" id="RU004447"/>
    </source>
</evidence>
<dbReference type="STRING" id="203275.BFO_1801"/>
<accession>G8UNN0</accession>
<proteinExistence type="inferred from homology"/>
<evidence type="ECO:0000313" key="6">
    <source>
        <dbReference type="EMBL" id="AEW20242.1"/>
    </source>
</evidence>
<dbReference type="PATRIC" id="fig|203275.8.peg.1633"/>
<dbReference type="Proteomes" id="UP000005436">
    <property type="component" value="Chromosome"/>
</dbReference>
<gene>
    <name evidence="6" type="ordered locus">BFO_1801</name>
</gene>
<dbReference type="SUPFAM" id="SSF63411">
    <property type="entry name" value="LuxS/MPP-like metallohydrolase"/>
    <property type="match status" value="2"/>
</dbReference>